<name>A0A0N0E0N7_LEPPY</name>
<dbReference type="OMA" id="CVFVERQ"/>
<dbReference type="EMBL" id="LGTL01000001">
    <property type="protein sequence ID" value="KPA86662.1"/>
    <property type="molecule type" value="Genomic_DNA"/>
</dbReference>
<accession>A0A0N0E0N7</accession>
<reference evidence="2 3" key="1">
    <citation type="submission" date="2015-07" db="EMBL/GenBank/DDBJ databases">
        <title>High-quality genome of monoxenous trypanosomatid Leptomonas pyrrhocoris.</title>
        <authorList>
            <person name="Flegontov P."/>
            <person name="Butenko A."/>
            <person name="Firsov S."/>
            <person name="Vlcek C."/>
            <person name="Logacheva M.D."/>
            <person name="Field M."/>
            <person name="Filatov D."/>
            <person name="Flegontova O."/>
            <person name="Gerasimov E."/>
            <person name="Jackson A.P."/>
            <person name="Kelly S."/>
            <person name="Opperdoes F."/>
            <person name="O'Reilly A."/>
            <person name="Votypka J."/>
            <person name="Yurchenko V."/>
            <person name="Lukes J."/>
        </authorList>
    </citation>
    <scope>NUCLEOTIDE SEQUENCE [LARGE SCALE GENOMIC DNA]</scope>
    <source>
        <strain evidence="2">H10</strain>
    </source>
</reference>
<comment type="caution">
    <text evidence="2">The sequence shown here is derived from an EMBL/GenBank/DDBJ whole genome shotgun (WGS) entry which is preliminary data.</text>
</comment>
<dbReference type="AlphaFoldDB" id="A0A0N0E0N7"/>
<keyword evidence="3" id="KW-1185">Reference proteome</keyword>
<dbReference type="Proteomes" id="UP000037923">
    <property type="component" value="Unassembled WGS sequence"/>
</dbReference>
<organism evidence="2 3">
    <name type="scientific">Leptomonas pyrrhocoris</name>
    <name type="common">Firebug parasite</name>
    <dbReference type="NCBI Taxonomy" id="157538"/>
    <lineage>
        <taxon>Eukaryota</taxon>
        <taxon>Discoba</taxon>
        <taxon>Euglenozoa</taxon>
        <taxon>Kinetoplastea</taxon>
        <taxon>Metakinetoplastina</taxon>
        <taxon>Trypanosomatida</taxon>
        <taxon>Trypanosomatidae</taxon>
        <taxon>Leishmaniinae</taxon>
        <taxon>Leptomonas</taxon>
    </lineage>
</organism>
<dbReference type="OrthoDB" id="272605at2759"/>
<evidence type="ECO:0000313" key="3">
    <source>
        <dbReference type="Proteomes" id="UP000037923"/>
    </source>
</evidence>
<evidence type="ECO:0000313" key="2">
    <source>
        <dbReference type="EMBL" id="KPA86662.1"/>
    </source>
</evidence>
<protein>
    <submittedName>
        <fullName evidence="2">Uncharacterized protein</fullName>
    </submittedName>
</protein>
<keyword evidence="1" id="KW-0175">Coiled coil</keyword>
<evidence type="ECO:0000256" key="1">
    <source>
        <dbReference type="SAM" id="Coils"/>
    </source>
</evidence>
<sequence length="327" mass="36204">MSSSTQDELRRTQQYLVEVIDECVFVERQRELMERRLASQISNQKNALNDTFTALEYLCRYTCQIECVVLPSLLAWLPTTSSSRQDLLHARTDVEARLEQLTAKNSERRADGNSLLLPPLADSLEKGVSTEDVAPPPPPPSPLLPTASAEVMHRLLQHKVVLFDALTKAASKLDSMQLNASSENAELQGLRARMDELTRLVAVGATTSALGPPAVALAVSHDSSKGEETKPSAVRFAQARVIAYEKTVQTLNNELALLHENYAALSRASATEMNRLKQHNCEAQRRHDDQVAECDAVLGRLSLELEQLIHENAQLKQKLRTVVHIGS</sequence>
<feature type="coiled-coil region" evidence="1">
    <location>
        <begin position="173"/>
        <end position="200"/>
    </location>
</feature>
<dbReference type="RefSeq" id="XP_015665101.1">
    <property type="nucleotide sequence ID" value="XM_015797093.1"/>
</dbReference>
<feature type="coiled-coil region" evidence="1">
    <location>
        <begin position="234"/>
        <end position="268"/>
    </location>
</feature>
<dbReference type="VEuPathDB" id="TriTrypDB:LpyrH10_01_7640"/>
<dbReference type="GeneID" id="26901061"/>
<gene>
    <name evidence="2" type="ORF">ABB37_00764</name>
</gene>
<proteinExistence type="predicted"/>